<comment type="similarity">
    <text evidence="7">Belongs to the binding-protein-dependent transport system permease family.</text>
</comment>
<sequence length="273" mass="29840">MLVKYRVRWWTYLIVSVVGLLILAPFAWMVSTALMTTGQTLQIPPNVIPSPAALDGVREVFNRLPFATLLSNTVIVSIGRVIGTLVICSMAAYALAIIKVPGAKIILIVILALIMVPGDIFIIPSYSIITSLRLTDTLVALALPSLFDVFGVFLLYQFFRGVPRELIEAARMDGASHLRILATIVVPVARSGIISLAILTTLAEWKELLWPIVVNRSIEKMTLGPGLALLRGEYTTDWNVLMAAGVLAALPMIVIFLILQKRFIASFARSGLK</sequence>
<feature type="domain" description="ABC transmembrane type-1" evidence="8">
    <location>
        <begin position="70"/>
        <end position="259"/>
    </location>
</feature>
<evidence type="ECO:0000256" key="6">
    <source>
        <dbReference type="ARBA" id="ARBA00023136"/>
    </source>
</evidence>
<evidence type="ECO:0000313" key="10">
    <source>
        <dbReference type="Proteomes" id="UP000282195"/>
    </source>
</evidence>
<dbReference type="GO" id="GO:0055085">
    <property type="term" value="P:transmembrane transport"/>
    <property type="evidence" value="ECO:0007669"/>
    <property type="project" value="InterPro"/>
</dbReference>
<dbReference type="Pfam" id="PF00528">
    <property type="entry name" value="BPD_transp_1"/>
    <property type="match status" value="1"/>
</dbReference>
<dbReference type="PROSITE" id="PS50928">
    <property type="entry name" value="ABC_TM1"/>
    <property type="match status" value="1"/>
</dbReference>
<feature type="transmembrane region" description="Helical" evidence="7">
    <location>
        <begin position="12"/>
        <end position="31"/>
    </location>
</feature>
<feature type="transmembrane region" description="Helical" evidence="7">
    <location>
        <begin position="180"/>
        <end position="203"/>
    </location>
</feature>
<gene>
    <name evidence="9" type="ORF">CCGE525_23540</name>
</gene>
<dbReference type="Gene3D" id="1.10.3720.10">
    <property type="entry name" value="MetI-like"/>
    <property type="match status" value="1"/>
</dbReference>
<keyword evidence="10" id="KW-1185">Reference proteome</keyword>
<evidence type="ECO:0000256" key="7">
    <source>
        <dbReference type="RuleBase" id="RU363032"/>
    </source>
</evidence>
<dbReference type="AlphaFoldDB" id="A0A387FTV0"/>
<geneLocation type="plasmid" evidence="10">
    <name>prccge525c</name>
</geneLocation>
<dbReference type="PANTHER" id="PTHR43744">
    <property type="entry name" value="ABC TRANSPORTER PERMEASE PROTEIN MG189-RELATED-RELATED"/>
    <property type="match status" value="1"/>
</dbReference>
<keyword evidence="5 7" id="KW-1133">Transmembrane helix</keyword>
<evidence type="ECO:0000256" key="2">
    <source>
        <dbReference type="ARBA" id="ARBA00022448"/>
    </source>
</evidence>
<dbReference type="SUPFAM" id="SSF161098">
    <property type="entry name" value="MetI-like"/>
    <property type="match status" value="1"/>
</dbReference>
<dbReference type="InterPro" id="IPR000515">
    <property type="entry name" value="MetI-like"/>
</dbReference>
<dbReference type="InterPro" id="IPR035906">
    <property type="entry name" value="MetI-like_sf"/>
</dbReference>
<dbReference type="KEGG" id="rjg:CCGE525_23540"/>
<proteinExistence type="inferred from homology"/>
<keyword evidence="9" id="KW-0614">Plasmid</keyword>
<evidence type="ECO:0000256" key="5">
    <source>
        <dbReference type="ARBA" id="ARBA00022989"/>
    </source>
</evidence>
<keyword evidence="2 7" id="KW-0813">Transport</keyword>
<evidence type="ECO:0000256" key="3">
    <source>
        <dbReference type="ARBA" id="ARBA00022475"/>
    </source>
</evidence>
<feature type="transmembrane region" description="Helical" evidence="7">
    <location>
        <begin position="238"/>
        <end position="259"/>
    </location>
</feature>
<keyword evidence="6 7" id="KW-0472">Membrane</keyword>
<dbReference type="RefSeq" id="WP_120706779.1">
    <property type="nucleotide sequence ID" value="NZ_CP032695.1"/>
</dbReference>
<organism evidence="9 10">
    <name type="scientific">Rhizobium jaguaris</name>
    <dbReference type="NCBI Taxonomy" id="1312183"/>
    <lineage>
        <taxon>Bacteria</taxon>
        <taxon>Pseudomonadati</taxon>
        <taxon>Pseudomonadota</taxon>
        <taxon>Alphaproteobacteria</taxon>
        <taxon>Hyphomicrobiales</taxon>
        <taxon>Rhizobiaceae</taxon>
        <taxon>Rhizobium/Agrobacterium group</taxon>
        <taxon>Rhizobium</taxon>
    </lineage>
</organism>
<dbReference type="GO" id="GO:0005886">
    <property type="term" value="C:plasma membrane"/>
    <property type="evidence" value="ECO:0007669"/>
    <property type="project" value="UniProtKB-SubCell"/>
</dbReference>
<accession>A0A387FTV0</accession>
<feature type="transmembrane region" description="Helical" evidence="7">
    <location>
        <begin position="138"/>
        <end position="159"/>
    </location>
</feature>
<comment type="subcellular location">
    <subcellularLocation>
        <location evidence="1 7">Cell membrane</location>
        <topology evidence="1 7">Multi-pass membrane protein</topology>
    </subcellularLocation>
</comment>
<dbReference type="Proteomes" id="UP000282195">
    <property type="component" value="Plasmid pRCCGE525c"/>
</dbReference>
<protein>
    <submittedName>
        <fullName evidence="9">Carbohydrate ABC transporter permease</fullName>
    </submittedName>
</protein>
<evidence type="ECO:0000256" key="4">
    <source>
        <dbReference type="ARBA" id="ARBA00022692"/>
    </source>
</evidence>
<reference evidence="9 10" key="1">
    <citation type="submission" date="2018-10" db="EMBL/GenBank/DDBJ databases">
        <title>Rhizobium etli, R. leguminosarum and a new Rhizobium genospecies from Phaseolus dumosus.</title>
        <authorList>
            <person name="Ramirez-Puebla S.T."/>
            <person name="Rogel-Hernandez M.A."/>
            <person name="Guerrero G."/>
            <person name="Ormeno-Orrillo E."/>
            <person name="Martinez-Romero J.C."/>
            <person name="Negrete-Yankelevich S."/>
            <person name="Martinez-Romero E."/>
        </authorList>
    </citation>
    <scope>NUCLEOTIDE SEQUENCE [LARGE SCALE GENOMIC DNA]</scope>
    <source>
        <strain evidence="9 10">CCGE525</strain>
        <plasmid evidence="10">prccge525c</plasmid>
    </source>
</reference>
<feature type="transmembrane region" description="Helical" evidence="7">
    <location>
        <begin position="105"/>
        <end position="126"/>
    </location>
</feature>
<dbReference type="EMBL" id="CP032695">
    <property type="protein sequence ID" value="AYG61843.1"/>
    <property type="molecule type" value="Genomic_DNA"/>
</dbReference>
<evidence type="ECO:0000256" key="1">
    <source>
        <dbReference type="ARBA" id="ARBA00004651"/>
    </source>
</evidence>
<keyword evidence="3" id="KW-1003">Cell membrane</keyword>
<feature type="transmembrane region" description="Helical" evidence="7">
    <location>
        <begin position="74"/>
        <end position="98"/>
    </location>
</feature>
<evidence type="ECO:0000259" key="8">
    <source>
        <dbReference type="PROSITE" id="PS50928"/>
    </source>
</evidence>
<name>A0A387FTV0_9HYPH</name>
<dbReference type="CDD" id="cd06261">
    <property type="entry name" value="TM_PBP2"/>
    <property type="match status" value="1"/>
</dbReference>
<dbReference type="PANTHER" id="PTHR43744:SF12">
    <property type="entry name" value="ABC TRANSPORTER PERMEASE PROTEIN MG189-RELATED"/>
    <property type="match status" value="1"/>
</dbReference>
<dbReference type="OrthoDB" id="9815445at2"/>
<evidence type="ECO:0000313" key="9">
    <source>
        <dbReference type="EMBL" id="AYG61843.1"/>
    </source>
</evidence>
<keyword evidence="4 7" id="KW-0812">Transmembrane</keyword>